<proteinExistence type="predicted"/>
<dbReference type="InterPro" id="IPR036457">
    <property type="entry name" value="PPM-type-like_dom_sf"/>
</dbReference>
<evidence type="ECO:0000313" key="3">
    <source>
        <dbReference type="Proteomes" id="UP000230821"/>
    </source>
</evidence>
<accession>A0A2G6KKG8</accession>
<dbReference type="Proteomes" id="UP000230821">
    <property type="component" value="Unassembled WGS sequence"/>
</dbReference>
<sequence length="135" mass="15623">MRLLCSPLCSSGSSRRKPESLCTLITAILRRSYCIHRGVTDACNPSEERFTKQRLWDLLETSPRSTAVEFLDNVEERVRQHTASADQFDDMTMLAIKRKMETPDFVERVFQPNLHIFPIVFSQNHPNIGIEYAYT</sequence>
<dbReference type="InterPro" id="IPR001932">
    <property type="entry name" value="PPM-type_phosphatase-like_dom"/>
</dbReference>
<dbReference type="Gene3D" id="3.60.40.10">
    <property type="entry name" value="PPM-type phosphatase domain"/>
    <property type="match status" value="1"/>
</dbReference>
<reference evidence="2 3" key="1">
    <citation type="submission" date="2017-10" db="EMBL/GenBank/DDBJ databases">
        <title>Novel microbial diversity and functional potential in the marine mammal oral microbiome.</title>
        <authorList>
            <person name="Dudek N.K."/>
            <person name="Sun C.L."/>
            <person name="Burstein D."/>
            <person name="Kantor R.S."/>
            <person name="Aliaga Goltsman D.S."/>
            <person name="Bik E.M."/>
            <person name="Thomas B.C."/>
            <person name="Banfield J.F."/>
            <person name="Relman D.A."/>
        </authorList>
    </citation>
    <scope>NUCLEOTIDE SEQUENCE [LARGE SCALE GENOMIC DNA]</scope>
    <source>
        <strain evidence="2">DOLJORAL78_47_16</strain>
    </source>
</reference>
<comment type="caution">
    <text evidence="2">The sequence shown here is derived from an EMBL/GenBank/DDBJ whole genome shotgun (WGS) entry which is preliminary data.</text>
</comment>
<dbReference type="Pfam" id="PF07228">
    <property type="entry name" value="SpoIIE"/>
    <property type="match status" value="1"/>
</dbReference>
<gene>
    <name evidence="2" type="ORF">CSA56_04650</name>
</gene>
<protein>
    <recommendedName>
        <fullName evidence="1">PPM-type phosphatase domain-containing protein</fullName>
    </recommendedName>
</protein>
<dbReference type="AlphaFoldDB" id="A0A2G6KKG8"/>
<organism evidence="2 3">
    <name type="scientific">candidate division KSB3 bacterium</name>
    <dbReference type="NCBI Taxonomy" id="2044937"/>
    <lineage>
        <taxon>Bacteria</taxon>
        <taxon>candidate division KSB3</taxon>
    </lineage>
</organism>
<evidence type="ECO:0000259" key="1">
    <source>
        <dbReference type="Pfam" id="PF07228"/>
    </source>
</evidence>
<name>A0A2G6KKG8_9BACT</name>
<evidence type="ECO:0000313" key="2">
    <source>
        <dbReference type="EMBL" id="PIE35319.1"/>
    </source>
</evidence>
<dbReference type="EMBL" id="PDSK01000047">
    <property type="protein sequence ID" value="PIE35319.1"/>
    <property type="molecule type" value="Genomic_DNA"/>
</dbReference>
<feature type="domain" description="PPM-type phosphatase" evidence="1">
    <location>
        <begin position="38"/>
        <end position="98"/>
    </location>
</feature>